<dbReference type="OrthoDB" id="8673316at2"/>
<proteinExistence type="predicted"/>
<protein>
    <submittedName>
        <fullName evidence="2">Iron(III) transport system substrate-binding protein</fullName>
    </submittedName>
</protein>
<sequence length="396" mass="44215">MTIRRLIGRPRQRAGRRSWLVLIWLAAVWLTSTPVVAQNSPDAQLHYASSPASDTAASRLVVHGALDVPLIEPLLDDFHRRYPHIELTYRNFTTLEIYRTFMSNAGEVDANEATADVVMSSAMPWQYRLANDGYAQPLYSESARNWPDWARWRQELFGITFEPIVIVYRRELAERFGAVESHADLLALLERESEALRGRVVTYDPASSGVGYTYAIEEARLSPRYWELVAALGSVDAELVGTTREMLVGLAEGRYSIGYNLLGSYARGFVRDHPELTIAVPDDYALVMQRLAFIARSANNPRAAKLFLDYLLSEAGQRVISEQTPLGAVHPALKGDGSASALRARLGGALRPIPLSPGLLATLDDLKRQALLSRWMREFRRGAATQNTHPSLRKTP</sequence>
<dbReference type="Gene3D" id="3.40.190.10">
    <property type="entry name" value="Periplasmic binding protein-like II"/>
    <property type="match status" value="2"/>
</dbReference>
<evidence type="ECO:0000256" key="1">
    <source>
        <dbReference type="ARBA" id="ARBA00022729"/>
    </source>
</evidence>
<dbReference type="GO" id="GO:0030288">
    <property type="term" value="C:outer membrane-bounded periplasmic space"/>
    <property type="evidence" value="ECO:0007669"/>
    <property type="project" value="TreeGrafter"/>
</dbReference>
<evidence type="ECO:0000313" key="3">
    <source>
        <dbReference type="Proteomes" id="UP000198654"/>
    </source>
</evidence>
<evidence type="ECO:0000313" key="2">
    <source>
        <dbReference type="EMBL" id="SDK83320.1"/>
    </source>
</evidence>
<name>A0A1G9F4Q1_9GAMM</name>
<dbReference type="Proteomes" id="UP000198654">
    <property type="component" value="Unassembled WGS sequence"/>
</dbReference>
<dbReference type="PANTHER" id="PTHR30006">
    <property type="entry name" value="THIAMINE-BINDING PERIPLASMIC PROTEIN-RELATED"/>
    <property type="match status" value="1"/>
</dbReference>
<dbReference type="PANTHER" id="PTHR30006:SF25">
    <property type="entry name" value="PHOSPHOGLYCERATE TRANSPORT REGULATORY PROTEIN PGTC"/>
    <property type="match status" value="1"/>
</dbReference>
<dbReference type="Pfam" id="PF13531">
    <property type="entry name" value="SBP_bac_11"/>
    <property type="match status" value="1"/>
</dbReference>
<dbReference type="RefSeq" id="WP_089724703.1">
    <property type="nucleotide sequence ID" value="NZ_FNGI01000001.1"/>
</dbReference>
<dbReference type="EMBL" id="FNGI01000001">
    <property type="protein sequence ID" value="SDK83320.1"/>
    <property type="molecule type" value="Genomic_DNA"/>
</dbReference>
<dbReference type="STRING" id="119000.SAMN05661010_00233"/>
<dbReference type="AlphaFoldDB" id="A0A1G9F4Q1"/>
<gene>
    <name evidence="2" type="ORF">SAMN05661010_00233</name>
</gene>
<keyword evidence="1" id="KW-0732">Signal</keyword>
<accession>A0A1G9F4Q1</accession>
<keyword evidence="3" id="KW-1185">Reference proteome</keyword>
<organism evidence="2 3">
    <name type="scientific">Modicisalibacter muralis</name>
    <dbReference type="NCBI Taxonomy" id="119000"/>
    <lineage>
        <taxon>Bacteria</taxon>
        <taxon>Pseudomonadati</taxon>
        <taxon>Pseudomonadota</taxon>
        <taxon>Gammaproteobacteria</taxon>
        <taxon>Oceanospirillales</taxon>
        <taxon>Halomonadaceae</taxon>
        <taxon>Modicisalibacter</taxon>
    </lineage>
</organism>
<reference evidence="2 3" key="1">
    <citation type="submission" date="2016-10" db="EMBL/GenBank/DDBJ databases">
        <authorList>
            <person name="de Groot N.N."/>
        </authorList>
    </citation>
    <scope>NUCLEOTIDE SEQUENCE [LARGE SCALE GENOMIC DNA]</scope>
    <source>
        <strain evidence="2 3">DSM 14789</strain>
    </source>
</reference>
<dbReference type="SUPFAM" id="SSF53850">
    <property type="entry name" value="Periplasmic binding protein-like II"/>
    <property type="match status" value="1"/>
</dbReference>